<comment type="caution">
    <text evidence="2">The sequence shown here is derived from an EMBL/GenBank/DDBJ whole genome shotgun (WGS) entry which is preliminary data.</text>
</comment>
<gene>
    <name evidence="2" type="ORF">COS54_02225</name>
</gene>
<organism evidence="2 3">
    <name type="scientific">Candidatus Shapirobacteria bacterium CG03_land_8_20_14_0_80_39_12</name>
    <dbReference type="NCBI Taxonomy" id="1974879"/>
    <lineage>
        <taxon>Bacteria</taxon>
        <taxon>Candidatus Shapironibacteriota</taxon>
    </lineage>
</organism>
<dbReference type="AlphaFoldDB" id="A0A2M7BCS3"/>
<dbReference type="InterPro" id="IPR004860">
    <property type="entry name" value="LAGLIDADG_dom"/>
</dbReference>
<proteinExistence type="predicted"/>
<dbReference type="InterPro" id="IPR027434">
    <property type="entry name" value="Homing_endonucl"/>
</dbReference>
<evidence type="ECO:0000313" key="2">
    <source>
        <dbReference type="EMBL" id="PIV00897.1"/>
    </source>
</evidence>
<name>A0A2M7BCS3_9BACT</name>
<protein>
    <recommendedName>
        <fullName evidence="1">Homing endonuclease LAGLIDADG domain-containing protein</fullName>
    </recommendedName>
</protein>
<dbReference type="Pfam" id="PF00961">
    <property type="entry name" value="LAGLIDADG_1"/>
    <property type="match status" value="1"/>
</dbReference>
<reference evidence="3" key="1">
    <citation type="submission" date="2017-09" db="EMBL/GenBank/DDBJ databases">
        <title>Depth-based differentiation of microbial function through sediment-hosted aquifers and enrichment of novel symbionts in the deep terrestrial subsurface.</title>
        <authorList>
            <person name="Probst A.J."/>
            <person name="Ladd B."/>
            <person name="Jarett J.K."/>
            <person name="Geller-Mcgrath D.E."/>
            <person name="Sieber C.M.K."/>
            <person name="Emerson J.B."/>
            <person name="Anantharaman K."/>
            <person name="Thomas B.C."/>
            <person name="Malmstrom R."/>
            <person name="Stieglmeier M."/>
            <person name="Klingl A."/>
            <person name="Woyke T."/>
            <person name="Ryan C.M."/>
            <person name="Banfield J.F."/>
        </authorList>
    </citation>
    <scope>NUCLEOTIDE SEQUENCE [LARGE SCALE GENOMIC DNA]</scope>
</reference>
<dbReference type="Proteomes" id="UP000229631">
    <property type="component" value="Unassembled WGS sequence"/>
</dbReference>
<evidence type="ECO:0000313" key="3">
    <source>
        <dbReference type="Proteomes" id="UP000229631"/>
    </source>
</evidence>
<feature type="domain" description="Homing endonuclease LAGLIDADG" evidence="1">
    <location>
        <begin position="12"/>
        <end position="80"/>
    </location>
</feature>
<dbReference type="EMBL" id="PEVC01000039">
    <property type="protein sequence ID" value="PIV00897.1"/>
    <property type="molecule type" value="Genomic_DNA"/>
</dbReference>
<accession>A0A2M7BCS3</accession>
<evidence type="ECO:0000259" key="1">
    <source>
        <dbReference type="Pfam" id="PF00961"/>
    </source>
</evidence>
<sequence length="164" mass="18515">MNVLSPTQKAWLAGFIDGEGFIGITFQRKKENKIQSASPLYHPYLVVTNTNQNSIQYIQNLVGDGKVYKFKARNHLCSPAFQYKLTKGEVLLGLLKGIEPFFVVKKEQSSLVIEYLNLRRERVIITGGGSRGKTSFSLEEEDIYQKLLSLNKRGERIKNGVTSS</sequence>
<dbReference type="Gene3D" id="3.10.28.10">
    <property type="entry name" value="Homing endonucleases"/>
    <property type="match status" value="1"/>
</dbReference>
<dbReference type="SUPFAM" id="SSF55608">
    <property type="entry name" value="Homing endonucleases"/>
    <property type="match status" value="1"/>
</dbReference>
<dbReference type="GO" id="GO:0004519">
    <property type="term" value="F:endonuclease activity"/>
    <property type="evidence" value="ECO:0007669"/>
    <property type="project" value="InterPro"/>
</dbReference>